<keyword evidence="1" id="KW-0812">Transmembrane</keyword>
<dbReference type="RefSeq" id="WP_078711160.1">
    <property type="nucleotide sequence ID" value="NZ_FUWY01000002.1"/>
</dbReference>
<evidence type="ECO:0000313" key="5">
    <source>
        <dbReference type="Proteomes" id="UP000243297"/>
    </source>
</evidence>
<name>A0A1T4L4A3_9FIRM</name>
<evidence type="ECO:0000256" key="1">
    <source>
        <dbReference type="SAM" id="Phobius"/>
    </source>
</evidence>
<protein>
    <submittedName>
        <fullName evidence="4">Uncharacterized membrane protein</fullName>
    </submittedName>
</protein>
<feature type="transmembrane region" description="Helical" evidence="1">
    <location>
        <begin position="233"/>
        <end position="254"/>
    </location>
</feature>
<feature type="domain" description="DUF2207" evidence="2">
    <location>
        <begin position="31"/>
        <end position="185"/>
    </location>
</feature>
<feature type="transmembrane region" description="Helical" evidence="1">
    <location>
        <begin position="381"/>
        <end position="404"/>
    </location>
</feature>
<dbReference type="OrthoDB" id="9767603at2"/>
<dbReference type="EMBL" id="FUWY01000002">
    <property type="protein sequence ID" value="SJZ49546.1"/>
    <property type="molecule type" value="Genomic_DNA"/>
</dbReference>
<dbReference type="Pfam" id="PF20990">
    <property type="entry name" value="DUF2207_C"/>
    <property type="match status" value="2"/>
</dbReference>
<feature type="domain" description="Predicted membrane protein YciQ-like C-terminal" evidence="3">
    <location>
        <begin position="451"/>
        <end position="555"/>
    </location>
</feature>
<feature type="domain" description="Predicted membrane protein YciQ-like C-terminal" evidence="3">
    <location>
        <begin position="269"/>
        <end position="442"/>
    </location>
</feature>
<dbReference type="InterPro" id="IPR048389">
    <property type="entry name" value="YciQ-like_C"/>
</dbReference>
<keyword evidence="1" id="KW-0472">Membrane</keyword>
<dbReference type="Proteomes" id="UP000243297">
    <property type="component" value="Unassembled WGS sequence"/>
</dbReference>
<feature type="transmembrane region" description="Helical" evidence="1">
    <location>
        <begin position="476"/>
        <end position="496"/>
    </location>
</feature>
<feature type="transmembrane region" description="Helical" evidence="1">
    <location>
        <begin position="410"/>
        <end position="434"/>
    </location>
</feature>
<proteinExistence type="predicted"/>
<dbReference type="Pfam" id="PF09972">
    <property type="entry name" value="DUF2207"/>
    <property type="match status" value="1"/>
</dbReference>
<dbReference type="AlphaFoldDB" id="A0A1T4L4A3"/>
<dbReference type="STRING" id="118967.SAMN02745191_0724"/>
<evidence type="ECO:0000259" key="3">
    <source>
        <dbReference type="Pfam" id="PF20990"/>
    </source>
</evidence>
<accession>A0A1T4L4A3</accession>
<dbReference type="InterPro" id="IPR018702">
    <property type="entry name" value="DUF2207"/>
</dbReference>
<organism evidence="4 5">
    <name type="scientific">Anaerorhabdus furcosa</name>
    <dbReference type="NCBI Taxonomy" id="118967"/>
    <lineage>
        <taxon>Bacteria</taxon>
        <taxon>Bacillati</taxon>
        <taxon>Bacillota</taxon>
        <taxon>Erysipelotrichia</taxon>
        <taxon>Erysipelotrichales</taxon>
        <taxon>Erysipelotrichaceae</taxon>
        <taxon>Anaerorhabdus</taxon>
    </lineage>
</organism>
<keyword evidence="1" id="KW-1133">Transmembrane helix</keyword>
<evidence type="ECO:0000313" key="4">
    <source>
        <dbReference type="EMBL" id="SJZ49546.1"/>
    </source>
</evidence>
<reference evidence="5" key="1">
    <citation type="submission" date="2017-02" db="EMBL/GenBank/DDBJ databases">
        <authorList>
            <person name="Varghese N."/>
            <person name="Submissions S."/>
        </authorList>
    </citation>
    <scope>NUCLEOTIDE SEQUENCE [LARGE SCALE GENOMIC DNA]</scope>
    <source>
        <strain evidence="5">ATCC 25662</strain>
    </source>
</reference>
<feature type="transmembrane region" description="Helical" evidence="1">
    <location>
        <begin position="446"/>
        <end position="470"/>
    </location>
</feature>
<gene>
    <name evidence="4" type="ORF">SAMN02745191_0724</name>
</gene>
<keyword evidence="5" id="KW-1185">Reference proteome</keyword>
<evidence type="ECO:0000259" key="2">
    <source>
        <dbReference type="Pfam" id="PF09972"/>
    </source>
</evidence>
<sequence>MRKIKKILICICSLFFIGILVLPVSAKEGFEINDYHVDIEIEEDGTYNITETLNVQFDRRLHGIYLTMHTFYDDVTWNINGETVVRDYNFPIDQVKVLSGQDYEIDSNNYGVQLRIGDADSYANEFETYVVSHRVHSKDLKLDGIQTFYYNIIANDWDTNINHASFKITMPKEFDESKLYFYTDEAGVSDALSYQVNGNVIEGTFNDVISNGRGITIKLDLPENYFIYPTFTMPIYLIFGFSVVLLLLVIFLFLKYGKDSQVVKTVEFTAPKGVSSAGVGYIIDGSVDNQDIVSLIFDWANKGYITMKEVGDDLEFTKLKDLDDESHFYEKSFFSGIFKGRDVVTTNQLSTDIYQDFVNAKSSVKDYFTTKKNRIYTSNSFALRSFVGLVAGLPIALYIALAIYASMYNVVVALIAIVIVLLFTTVGCLMQNIGVQKWAAPGVSKYGLVAGGFVLICMTALVSFGIYAMLGLGHTMLFLISILITVIICIISNFMLKRTPLGLKLYGQVLGLKEFIQVAEKDRLDMLVRQDPQYFYNILPYAYALGLSDVWSEHFKDLEIPAPTWYVGTTYYPYMQYRMIHAMSSHMSSIQNPIPPVTAGTGRGGGFGGGFGGGSGGGFGGGGFTGGGFGGSSGGGW</sequence>